<gene>
    <name evidence="1" type="ORF">MM415B00340_0047</name>
</gene>
<evidence type="ECO:0000313" key="1">
    <source>
        <dbReference type="EMBL" id="QJA66663.1"/>
    </source>
</evidence>
<proteinExistence type="predicted"/>
<reference evidence="1" key="1">
    <citation type="submission" date="2020-03" db="EMBL/GenBank/DDBJ databases">
        <title>The deep terrestrial virosphere.</title>
        <authorList>
            <person name="Holmfeldt K."/>
            <person name="Nilsson E."/>
            <person name="Simone D."/>
            <person name="Lopez-Fernandez M."/>
            <person name="Wu X."/>
            <person name="de Brujin I."/>
            <person name="Lundin D."/>
            <person name="Andersson A."/>
            <person name="Bertilsson S."/>
            <person name="Dopson M."/>
        </authorList>
    </citation>
    <scope>NUCLEOTIDE SEQUENCE</scope>
    <source>
        <strain evidence="1">MM415B00340</strain>
    </source>
</reference>
<organism evidence="1">
    <name type="scientific">viral metagenome</name>
    <dbReference type="NCBI Taxonomy" id="1070528"/>
    <lineage>
        <taxon>unclassified sequences</taxon>
        <taxon>metagenomes</taxon>
        <taxon>organismal metagenomes</taxon>
    </lineage>
</organism>
<accession>A0A6M3JA18</accession>
<dbReference type="AlphaFoldDB" id="A0A6M3JA18"/>
<evidence type="ECO:0008006" key="2">
    <source>
        <dbReference type="Google" id="ProtNLM"/>
    </source>
</evidence>
<protein>
    <recommendedName>
        <fullName evidence="2">N-acetyltransferase domain-containing protein</fullName>
    </recommendedName>
</protein>
<dbReference type="EMBL" id="MT141558">
    <property type="protein sequence ID" value="QJA66663.1"/>
    <property type="molecule type" value="Genomic_DNA"/>
</dbReference>
<name>A0A6M3JA18_9ZZZZ</name>
<sequence>MLLLLLPEQVSEHWDKIKLAVEKSLPPLVGEGPEKMNNILMSLLDGYLQCWLSFRDDGREGVGFVITSILSDRCSDTNSLLLYCIYGFKKTKGSDWIEGYEALRKFAKSRGCYRIVAYTKEENLIRIAERFGGDTYTFISVPI</sequence>